<sequence>MVGMTEFNRTYLPINSYGVIGDCHSALLVAPDGSVDWGCLPDFDSPAIFCRLLDHEHGGYFQIAPSEPMPGTQRYLKGSNVLQTRFTSTTGELLLTDFMPVETLRAWPYQGMNNNTWTREDGSCHCMVRIAECTHGEMPVTMTLKVSPNYAASPSEVSLVPGNKGVLVSGGNQYVGLAIIGAHLHPSLTLNVVQDAEDRHPSVVLNVMLSEGERLLFAVGMGRNMQATRRLVEGELHQRNFDSELAHTLHCWREWLSTCNYRGPYREVVERSALALKMMTYAPTGAIVAAPTTSLPEHIGGVRNWDYRYTWLRDATFTLYALNVLGFTDEARAFTHWLRRLTYADGESLQIMYGIRGERDLAEQELTHLEGYAGSSPVRIGNGAARQRQMDVFGEVLDCIHLYRRQGSFERYGETLDGPLWNLMRDLVEHVCAHWQDPDSGIWEIRGDDRHYVYSKAMCWVALDRGIRAAQQLNLEADLPRWLMVRDQIRADILANGYNTSVGAFTQSYGDTALDASNLLLPLIGFIPPDDPRMRSTVDRIIEGLTDENGFVFRYISHDGLAGHEGTFTICTFWLVDNLAMQGRVDEARSLFERLLKYAGRLGLFSEEVDANTSSALGNYPQAFTHIALINSAFNLRKAEIRQSEHHTDPLIAAIRLNKQ</sequence>
<dbReference type="InterPro" id="IPR012341">
    <property type="entry name" value="6hp_glycosidase-like_sf"/>
</dbReference>
<dbReference type="InterPro" id="IPR008928">
    <property type="entry name" value="6-hairpin_glycosidase_sf"/>
</dbReference>
<dbReference type="PANTHER" id="PTHR31616:SF10">
    <property type="entry name" value="TREHALASE"/>
    <property type="match status" value="1"/>
</dbReference>
<dbReference type="Proteomes" id="UP000654345">
    <property type="component" value="Unassembled WGS sequence"/>
</dbReference>
<evidence type="ECO:0000259" key="2">
    <source>
        <dbReference type="Pfam" id="PF19291"/>
    </source>
</evidence>
<organism evidence="3 4">
    <name type="scientific">Ktedonobacter robiniae</name>
    <dbReference type="NCBI Taxonomy" id="2778365"/>
    <lineage>
        <taxon>Bacteria</taxon>
        <taxon>Bacillati</taxon>
        <taxon>Chloroflexota</taxon>
        <taxon>Ktedonobacteria</taxon>
        <taxon>Ktedonobacterales</taxon>
        <taxon>Ktedonobacteraceae</taxon>
        <taxon>Ktedonobacter</taxon>
    </lineage>
</organism>
<evidence type="ECO:0000259" key="1">
    <source>
        <dbReference type="Pfam" id="PF00723"/>
    </source>
</evidence>
<dbReference type="Gene3D" id="1.50.10.10">
    <property type="match status" value="1"/>
</dbReference>
<dbReference type="RefSeq" id="WP_201376441.1">
    <property type="nucleotide sequence ID" value="NZ_BNJG01000004.1"/>
</dbReference>
<reference evidence="3 4" key="1">
    <citation type="journal article" date="2021" name="Int. J. Syst. Evol. Microbiol.">
        <title>Reticulibacter mediterranei gen. nov., sp. nov., within the new family Reticulibacteraceae fam. nov., and Ktedonospora formicarum gen. nov., sp. nov., Ktedonobacter robiniae sp. nov., Dictyobacter formicarum sp. nov. and Dictyobacter arantiisoli sp. nov., belonging to the class Ktedonobacteria.</title>
        <authorList>
            <person name="Yabe S."/>
            <person name="Zheng Y."/>
            <person name="Wang C.M."/>
            <person name="Sakai Y."/>
            <person name="Abe K."/>
            <person name="Yokota A."/>
            <person name="Donadio S."/>
            <person name="Cavaletti L."/>
            <person name="Monciardini P."/>
        </authorList>
    </citation>
    <scope>NUCLEOTIDE SEQUENCE [LARGE SCALE GENOMIC DNA]</scope>
    <source>
        <strain evidence="3 4">SOSP1-30</strain>
    </source>
</reference>
<dbReference type="PANTHER" id="PTHR31616">
    <property type="entry name" value="TREHALASE"/>
    <property type="match status" value="1"/>
</dbReference>
<keyword evidence="4" id="KW-1185">Reference proteome</keyword>
<protein>
    <submittedName>
        <fullName evidence="3">Glucoamylase</fullName>
    </submittedName>
</protein>
<comment type="caution">
    <text evidence="3">The sequence shown here is derived from an EMBL/GenBank/DDBJ whole genome shotgun (WGS) entry which is preliminary data.</text>
</comment>
<dbReference type="InterPro" id="IPR045582">
    <property type="entry name" value="Trehalase-like_N"/>
</dbReference>
<evidence type="ECO:0000313" key="4">
    <source>
        <dbReference type="Proteomes" id="UP000654345"/>
    </source>
</evidence>
<accession>A0ABQ3V537</accession>
<proteinExistence type="predicted"/>
<dbReference type="EMBL" id="BNJG01000004">
    <property type="protein sequence ID" value="GHO60289.1"/>
    <property type="molecule type" value="Genomic_DNA"/>
</dbReference>
<dbReference type="InterPro" id="IPR011613">
    <property type="entry name" value="GH15-like"/>
</dbReference>
<dbReference type="Pfam" id="PF00723">
    <property type="entry name" value="Glyco_hydro_15"/>
    <property type="match status" value="1"/>
</dbReference>
<name>A0ABQ3V537_9CHLR</name>
<feature type="domain" description="GH15-like" evidence="1">
    <location>
        <begin position="263"/>
        <end position="632"/>
    </location>
</feature>
<dbReference type="Pfam" id="PF19291">
    <property type="entry name" value="TREH_N"/>
    <property type="match status" value="1"/>
</dbReference>
<dbReference type="SUPFAM" id="SSF48208">
    <property type="entry name" value="Six-hairpin glycosidases"/>
    <property type="match status" value="1"/>
</dbReference>
<gene>
    <name evidence="3" type="ORF">KSB_87640</name>
</gene>
<feature type="domain" description="Trehalase-like N-terminal" evidence="2">
    <location>
        <begin position="12"/>
        <end position="101"/>
    </location>
</feature>
<evidence type="ECO:0000313" key="3">
    <source>
        <dbReference type="EMBL" id="GHO60289.1"/>
    </source>
</evidence>